<dbReference type="AlphaFoldDB" id="A0AAR2LM61"/>
<dbReference type="Ensembl" id="ENSPNAT00000073285.1">
    <property type="protein sequence ID" value="ENSPNAP00000075757.1"/>
    <property type="gene ID" value="ENSPNAG00000033473.1"/>
</dbReference>
<evidence type="ECO:0000259" key="8">
    <source>
        <dbReference type="Pfam" id="PF13359"/>
    </source>
</evidence>
<dbReference type="GO" id="GO:0016787">
    <property type="term" value="F:hydrolase activity"/>
    <property type="evidence" value="ECO:0007669"/>
    <property type="project" value="UniProtKB-KW"/>
</dbReference>
<accession>A0AAR2LM61</accession>
<organism evidence="9 10">
    <name type="scientific">Pygocentrus nattereri</name>
    <name type="common">Red-bellied piranha</name>
    <dbReference type="NCBI Taxonomy" id="42514"/>
    <lineage>
        <taxon>Eukaryota</taxon>
        <taxon>Metazoa</taxon>
        <taxon>Chordata</taxon>
        <taxon>Craniata</taxon>
        <taxon>Vertebrata</taxon>
        <taxon>Euteleostomi</taxon>
        <taxon>Actinopterygii</taxon>
        <taxon>Neopterygii</taxon>
        <taxon>Teleostei</taxon>
        <taxon>Ostariophysi</taxon>
        <taxon>Characiformes</taxon>
        <taxon>Characoidei</taxon>
        <taxon>Pygocentrus</taxon>
    </lineage>
</organism>
<evidence type="ECO:0000313" key="10">
    <source>
        <dbReference type="Proteomes" id="UP001501920"/>
    </source>
</evidence>
<dbReference type="Pfam" id="PF13359">
    <property type="entry name" value="DDE_Tnp_4"/>
    <property type="match status" value="1"/>
</dbReference>
<dbReference type="PANTHER" id="PTHR22930:SF267">
    <property type="entry name" value="NUCLEASE HARBI1-RELATED"/>
    <property type="match status" value="1"/>
</dbReference>
<keyword evidence="4" id="KW-0540">Nuclease</keyword>
<keyword evidence="7" id="KW-0539">Nucleus</keyword>
<evidence type="ECO:0000256" key="3">
    <source>
        <dbReference type="ARBA" id="ARBA00006958"/>
    </source>
</evidence>
<dbReference type="PANTHER" id="PTHR22930">
    <property type="match status" value="1"/>
</dbReference>
<evidence type="ECO:0000256" key="2">
    <source>
        <dbReference type="ARBA" id="ARBA00004123"/>
    </source>
</evidence>
<dbReference type="GeneTree" id="ENSGT00940000154348"/>
<evidence type="ECO:0000313" key="9">
    <source>
        <dbReference type="Ensembl" id="ENSPNAP00000075757.1"/>
    </source>
</evidence>
<keyword evidence="10" id="KW-1185">Reference proteome</keyword>
<sequence length="273" mass="30955">MACPSVENPVDEGVRVVRRALTLPAPRSFQDRTDPLGFPDDYLFERYRFRRHSIVYLCKLLGPYIEKTRRSKALTKPQTVCIALTVAHFCVGDAERLSKATRFLNIFIKFPGDRGILPIKEAFFRTAGFPNAIGAIDCTHIQIKAPSGPTEADYVKQKSFHSINVQMICTRFAQGAFPGLLLGDRGYPCQPFLLTPYADPTTYAERRFNRAHSKTRACIEMAFGQLKSRFNCLRHLRVTPERACDIVAACAVLQYCRKKRCQECSWSNGKTTF</sequence>
<dbReference type="InterPro" id="IPR027806">
    <property type="entry name" value="HARBI1_dom"/>
</dbReference>
<comment type="similarity">
    <text evidence="3">Belongs to the HARBI1 family.</text>
</comment>
<evidence type="ECO:0000256" key="4">
    <source>
        <dbReference type="ARBA" id="ARBA00022722"/>
    </source>
</evidence>
<dbReference type="InterPro" id="IPR045249">
    <property type="entry name" value="HARBI1-like"/>
</dbReference>
<name>A0AAR2LM61_PYGNA</name>
<evidence type="ECO:0000256" key="5">
    <source>
        <dbReference type="ARBA" id="ARBA00022723"/>
    </source>
</evidence>
<keyword evidence="5" id="KW-0479">Metal-binding</keyword>
<protein>
    <recommendedName>
        <fullName evidence="8">DDE Tnp4 domain-containing protein</fullName>
    </recommendedName>
</protein>
<comment type="cofactor">
    <cofactor evidence="1">
        <name>a divalent metal cation</name>
        <dbReference type="ChEBI" id="CHEBI:60240"/>
    </cofactor>
</comment>
<dbReference type="Proteomes" id="UP001501920">
    <property type="component" value="Chromosome 21"/>
</dbReference>
<dbReference type="GO" id="GO:0004518">
    <property type="term" value="F:nuclease activity"/>
    <property type="evidence" value="ECO:0007669"/>
    <property type="project" value="UniProtKB-KW"/>
</dbReference>
<dbReference type="GO" id="GO:0005634">
    <property type="term" value="C:nucleus"/>
    <property type="evidence" value="ECO:0007669"/>
    <property type="project" value="UniProtKB-SubCell"/>
</dbReference>
<feature type="domain" description="DDE Tnp4" evidence="8">
    <location>
        <begin position="180"/>
        <end position="253"/>
    </location>
</feature>
<reference evidence="9" key="3">
    <citation type="submission" date="2025-09" db="UniProtKB">
        <authorList>
            <consortium name="Ensembl"/>
        </authorList>
    </citation>
    <scope>IDENTIFICATION</scope>
</reference>
<comment type="subcellular location">
    <subcellularLocation>
        <location evidence="2">Nucleus</location>
    </subcellularLocation>
</comment>
<evidence type="ECO:0000256" key="1">
    <source>
        <dbReference type="ARBA" id="ARBA00001968"/>
    </source>
</evidence>
<reference evidence="9 10" key="1">
    <citation type="submission" date="2020-10" db="EMBL/GenBank/DDBJ databases">
        <title>Pygocentrus nattereri (red-bellied piranha) genome, fPygNat1, primary haplotype.</title>
        <authorList>
            <person name="Myers G."/>
            <person name="Meyer A."/>
            <person name="Karagic N."/>
            <person name="Pippel M."/>
            <person name="Winkler S."/>
            <person name="Tracey A."/>
            <person name="Wood J."/>
            <person name="Formenti G."/>
            <person name="Howe K."/>
            <person name="Fedrigo O."/>
            <person name="Jarvis E.D."/>
        </authorList>
    </citation>
    <scope>NUCLEOTIDE SEQUENCE [LARGE SCALE GENOMIC DNA]</scope>
</reference>
<evidence type="ECO:0000256" key="6">
    <source>
        <dbReference type="ARBA" id="ARBA00022801"/>
    </source>
</evidence>
<proteinExistence type="inferred from homology"/>
<reference evidence="9" key="2">
    <citation type="submission" date="2025-08" db="UniProtKB">
        <authorList>
            <consortium name="Ensembl"/>
        </authorList>
    </citation>
    <scope>IDENTIFICATION</scope>
</reference>
<evidence type="ECO:0000256" key="7">
    <source>
        <dbReference type="ARBA" id="ARBA00023242"/>
    </source>
</evidence>
<keyword evidence="6" id="KW-0378">Hydrolase</keyword>
<dbReference type="GO" id="GO:0046872">
    <property type="term" value="F:metal ion binding"/>
    <property type="evidence" value="ECO:0007669"/>
    <property type="project" value="UniProtKB-KW"/>
</dbReference>